<organism evidence="1 2">
    <name type="scientific">Trifolium medium</name>
    <dbReference type="NCBI Taxonomy" id="97028"/>
    <lineage>
        <taxon>Eukaryota</taxon>
        <taxon>Viridiplantae</taxon>
        <taxon>Streptophyta</taxon>
        <taxon>Embryophyta</taxon>
        <taxon>Tracheophyta</taxon>
        <taxon>Spermatophyta</taxon>
        <taxon>Magnoliopsida</taxon>
        <taxon>eudicotyledons</taxon>
        <taxon>Gunneridae</taxon>
        <taxon>Pentapetalae</taxon>
        <taxon>rosids</taxon>
        <taxon>fabids</taxon>
        <taxon>Fabales</taxon>
        <taxon>Fabaceae</taxon>
        <taxon>Papilionoideae</taxon>
        <taxon>50 kb inversion clade</taxon>
        <taxon>NPAAA clade</taxon>
        <taxon>Hologalegina</taxon>
        <taxon>IRL clade</taxon>
        <taxon>Trifolieae</taxon>
        <taxon>Trifolium</taxon>
    </lineage>
</organism>
<dbReference type="EMBL" id="LXQA011350505">
    <property type="protein sequence ID" value="MCI94221.1"/>
    <property type="molecule type" value="Genomic_DNA"/>
</dbReference>
<protein>
    <submittedName>
        <fullName evidence="1">Uncharacterized protein</fullName>
    </submittedName>
</protein>
<keyword evidence="2" id="KW-1185">Reference proteome</keyword>
<evidence type="ECO:0000313" key="2">
    <source>
        <dbReference type="Proteomes" id="UP000265520"/>
    </source>
</evidence>
<reference evidence="1 2" key="1">
    <citation type="journal article" date="2018" name="Front. Plant Sci.">
        <title>Red Clover (Trifolium pratense) and Zigzag Clover (T. medium) - A Picture of Genomic Similarities and Differences.</title>
        <authorList>
            <person name="Dluhosova J."/>
            <person name="Istvanek J."/>
            <person name="Nedelnik J."/>
            <person name="Repkova J."/>
        </authorList>
    </citation>
    <scope>NUCLEOTIDE SEQUENCE [LARGE SCALE GENOMIC DNA]</scope>
    <source>
        <strain evidence="2">cv. 10/8</strain>
        <tissue evidence="1">Leaf</tissue>
    </source>
</reference>
<dbReference type="AlphaFoldDB" id="A0A392W4V3"/>
<accession>A0A392W4V3</accession>
<evidence type="ECO:0000313" key="1">
    <source>
        <dbReference type="EMBL" id="MCI94221.1"/>
    </source>
</evidence>
<feature type="non-terminal residue" evidence="1">
    <location>
        <position position="18"/>
    </location>
</feature>
<name>A0A392W4V3_9FABA</name>
<proteinExistence type="predicted"/>
<dbReference type="Proteomes" id="UP000265520">
    <property type="component" value="Unassembled WGS sequence"/>
</dbReference>
<comment type="caution">
    <text evidence="1">The sequence shown here is derived from an EMBL/GenBank/DDBJ whole genome shotgun (WGS) entry which is preliminary data.</text>
</comment>
<sequence length="18" mass="2018">MNWDPLSVTTDWGTPNLA</sequence>